<keyword evidence="9 15" id="KW-0227">DNA damage</keyword>
<evidence type="ECO:0000256" key="4">
    <source>
        <dbReference type="ARBA" id="ARBA00022490"/>
    </source>
</evidence>
<dbReference type="EC" id="2.7.7.7" evidence="15"/>
<evidence type="ECO:0000313" key="18">
    <source>
        <dbReference type="EMBL" id="PIZ88723.1"/>
    </source>
</evidence>
<dbReference type="GO" id="GO:0042276">
    <property type="term" value="P:error-prone translesion synthesis"/>
    <property type="evidence" value="ECO:0007669"/>
    <property type="project" value="TreeGrafter"/>
</dbReference>
<dbReference type="InterPro" id="IPR017961">
    <property type="entry name" value="DNA_pol_Y-fam_little_finger"/>
</dbReference>
<evidence type="ECO:0000256" key="12">
    <source>
        <dbReference type="ARBA" id="ARBA00023125"/>
    </source>
</evidence>
<evidence type="ECO:0000256" key="9">
    <source>
        <dbReference type="ARBA" id="ARBA00022763"/>
    </source>
</evidence>
<dbReference type="InterPro" id="IPR043128">
    <property type="entry name" value="Rev_trsase/Diguanyl_cyclase"/>
</dbReference>
<reference evidence="19" key="1">
    <citation type="submission" date="2017-09" db="EMBL/GenBank/DDBJ databases">
        <title>Depth-based differentiation of microbial function through sediment-hosted aquifers and enrichment of novel symbionts in the deep terrestrial subsurface.</title>
        <authorList>
            <person name="Probst A.J."/>
            <person name="Ladd B."/>
            <person name="Jarett J.K."/>
            <person name="Geller-Mcgrath D.E."/>
            <person name="Sieber C.M.K."/>
            <person name="Emerson J.B."/>
            <person name="Anantharaman K."/>
            <person name="Thomas B.C."/>
            <person name="Malmstrom R."/>
            <person name="Stieglmeier M."/>
            <person name="Klingl A."/>
            <person name="Woyke T."/>
            <person name="Ryan C.M."/>
            <person name="Banfield J.F."/>
        </authorList>
    </citation>
    <scope>NUCLEOTIDE SEQUENCE [LARGE SCALE GENOMIC DNA]</scope>
</reference>
<dbReference type="Gene3D" id="3.40.1170.60">
    <property type="match status" value="1"/>
</dbReference>
<dbReference type="NCBIfam" id="NF002677">
    <property type="entry name" value="PRK02406.1"/>
    <property type="match status" value="1"/>
</dbReference>
<protein>
    <recommendedName>
        <fullName evidence="15">DNA polymerase IV</fullName>
        <shortName evidence="15">Pol IV</shortName>
        <ecNumber evidence="15">2.7.7.7</ecNumber>
    </recommendedName>
</protein>
<comment type="caution">
    <text evidence="18">The sequence shown here is derived from an EMBL/GenBank/DDBJ whole genome shotgun (WGS) entry which is preliminary data.</text>
</comment>
<evidence type="ECO:0000256" key="1">
    <source>
        <dbReference type="ARBA" id="ARBA00004496"/>
    </source>
</evidence>
<gene>
    <name evidence="15" type="primary">dinB</name>
    <name evidence="18" type="ORF">COX90_03095</name>
</gene>
<dbReference type="SUPFAM" id="SSF100879">
    <property type="entry name" value="Lesion bypass DNA polymerase (Y-family), little finger domain"/>
    <property type="match status" value="1"/>
</dbReference>
<dbReference type="GO" id="GO:0005737">
    <property type="term" value="C:cytoplasm"/>
    <property type="evidence" value="ECO:0007669"/>
    <property type="project" value="UniProtKB-SubCell"/>
</dbReference>
<dbReference type="Gene3D" id="1.10.150.20">
    <property type="entry name" value="5' to 3' exonuclease, C-terminal subdomain"/>
    <property type="match status" value="1"/>
</dbReference>
<dbReference type="PROSITE" id="PS50173">
    <property type="entry name" value="UMUC"/>
    <property type="match status" value="1"/>
</dbReference>
<keyword evidence="13 15" id="KW-0234">DNA repair</keyword>
<keyword evidence="5 15" id="KW-0808">Transferase</keyword>
<dbReference type="Pfam" id="PF21999">
    <property type="entry name" value="IMS_HHH_1"/>
    <property type="match status" value="1"/>
</dbReference>
<dbReference type="PANTHER" id="PTHR11076:SF33">
    <property type="entry name" value="DNA POLYMERASE KAPPA"/>
    <property type="match status" value="1"/>
</dbReference>
<evidence type="ECO:0000256" key="14">
    <source>
        <dbReference type="ARBA" id="ARBA00049244"/>
    </source>
</evidence>
<dbReference type="GO" id="GO:0000287">
    <property type="term" value="F:magnesium ion binding"/>
    <property type="evidence" value="ECO:0007669"/>
    <property type="project" value="UniProtKB-UniRule"/>
</dbReference>
<evidence type="ECO:0000256" key="8">
    <source>
        <dbReference type="ARBA" id="ARBA00022723"/>
    </source>
</evidence>
<comment type="function">
    <text evidence="15">Poorly processive, error-prone DNA polymerase involved in untargeted mutagenesis. Copies undamaged DNA at stalled replication forks, which arise in vivo from mismatched or misaligned primer ends. These misaligned primers can be extended by PolIV. Exhibits no 3'-5' exonuclease (proofreading) activity. May be involved in translesional synthesis, in conjunction with the beta clamp from PolIII.</text>
</comment>
<feature type="site" description="Substrate discrimination" evidence="15">
    <location>
        <position position="21"/>
    </location>
</feature>
<comment type="cofactor">
    <cofactor evidence="15">
        <name>Mg(2+)</name>
        <dbReference type="ChEBI" id="CHEBI:18420"/>
    </cofactor>
    <text evidence="15">Binds 2 magnesium ions per subunit.</text>
</comment>
<comment type="subcellular location">
    <subcellularLocation>
        <location evidence="1 15">Cytoplasm</location>
    </subcellularLocation>
</comment>
<dbReference type="HAMAP" id="MF_01113">
    <property type="entry name" value="DNApol_IV"/>
    <property type="match status" value="1"/>
</dbReference>
<keyword evidence="7 15" id="KW-0235">DNA replication</keyword>
<dbReference type="GO" id="GO:0003887">
    <property type="term" value="F:DNA-directed DNA polymerase activity"/>
    <property type="evidence" value="ECO:0007669"/>
    <property type="project" value="UniProtKB-UniRule"/>
</dbReference>
<keyword evidence="8 15" id="KW-0479">Metal-binding</keyword>
<dbReference type="SUPFAM" id="SSF56672">
    <property type="entry name" value="DNA/RNA polymerases"/>
    <property type="match status" value="1"/>
</dbReference>
<dbReference type="InterPro" id="IPR053848">
    <property type="entry name" value="IMS_HHH_1"/>
</dbReference>
<keyword evidence="3 15" id="KW-0515">Mutator protein</keyword>
<dbReference type="GO" id="GO:0006261">
    <property type="term" value="P:DNA-templated DNA replication"/>
    <property type="evidence" value="ECO:0007669"/>
    <property type="project" value="UniProtKB-UniRule"/>
</dbReference>
<evidence type="ECO:0000256" key="15">
    <source>
        <dbReference type="HAMAP-Rule" id="MF_01113"/>
    </source>
</evidence>
<keyword evidence="10 15" id="KW-0460">Magnesium</keyword>
<evidence type="ECO:0000259" key="17">
    <source>
        <dbReference type="PROSITE" id="PS50173"/>
    </source>
</evidence>
<dbReference type="Gene3D" id="3.30.1490.100">
    <property type="entry name" value="DNA polymerase, Y-family, little finger domain"/>
    <property type="match status" value="1"/>
</dbReference>
<evidence type="ECO:0000256" key="2">
    <source>
        <dbReference type="ARBA" id="ARBA00010945"/>
    </source>
</evidence>
<comment type="similarity">
    <text evidence="2 15">Belongs to the DNA polymerase type-Y family.</text>
</comment>
<evidence type="ECO:0000256" key="11">
    <source>
        <dbReference type="ARBA" id="ARBA00022932"/>
    </source>
</evidence>
<feature type="binding site" evidence="15">
    <location>
        <position position="130"/>
    </location>
    <ligand>
        <name>Mg(2+)</name>
        <dbReference type="ChEBI" id="CHEBI:18420"/>
    </ligand>
</feature>
<proteinExistence type="inferred from homology"/>
<evidence type="ECO:0000313" key="19">
    <source>
        <dbReference type="Proteomes" id="UP000230760"/>
    </source>
</evidence>
<dbReference type="InterPro" id="IPR043502">
    <property type="entry name" value="DNA/RNA_pol_sf"/>
</dbReference>
<dbReference type="CDD" id="cd03586">
    <property type="entry name" value="PolY_Pol_IV_kappa"/>
    <property type="match status" value="1"/>
</dbReference>
<evidence type="ECO:0000256" key="5">
    <source>
        <dbReference type="ARBA" id="ARBA00022679"/>
    </source>
</evidence>
<dbReference type="InterPro" id="IPR036775">
    <property type="entry name" value="DNA_pol_Y-fam_lit_finger_sf"/>
</dbReference>
<accession>A0A2M7UXK2</accession>
<feature type="coiled-coil region" evidence="16">
    <location>
        <begin position="136"/>
        <end position="163"/>
    </location>
</feature>
<feature type="binding site" evidence="15">
    <location>
        <position position="16"/>
    </location>
    <ligand>
        <name>Mg(2+)</name>
        <dbReference type="ChEBI" id="CHEBI:18420"/>
    </ligand>
</feature>
<keyword evidence="16" id="KW-0175">Coiled coil</keyword>
<dbReference type="AlphaFoldDB" id="A0A2M7UXK2"/>
<evidence type="ECO:0000256" key="6">
    <source>
        <dbReference type="ARBA" id="ARBA00022695"/>
    </source>
</evidence>
<comment type="subunit">
    <text evidence="15">Monomer.</text>
</comment>
<keyword evidence="4 15" id="KW-0963">Cytoplasm</keyword>
<keyword evidence="11 15" id="KW-0239">DNA-directed DNA polymerase</keyword>
<name>A0A2M7UXK2_9BACT</name>
<dbReference type="InterPro" id="IPR022880">
    <property type="entry name" value="DNApol_IV"/>
</dbReference>
<dbReference type="GO" id="GO:0003684">
    <property type="term" value="F:damaged DNA binding"/>
    <property type="evidence" value="ECO:0007669"/>
    <property type="project" value="InterPro"/>
</dbReference>
<dbReference type="Pfam" id="PF00817">
    <property type="entry name" value="IMS"/>
    <property type="match status" value="1"/>
</dbReference>
<dbReference type="GO" id="GO:0006281">
    <property type="term" value="P:DNA repair"/>
    <property type="evidence" value="ECO:0007669"/>
    <property type="project" value="UniProtKB-UniRule"/>
</dbReference>
<dbReference type="PANTHER" id="PTHR11076">
    <property type="entry name" value="DNA REPAIR POLYMERASE UMUC / TRANSFERASE FAMILY MEMBER"/>
    <property type="match status" value="1"/>
</dbReference>
<dbReference type="EMBL" id="PFPB01000056">
    <property type="protein sequence ID" value="PIZ88723.1"/>
    <property type="molecule type" value="Genomic_DNA"/>
</dbReference>
<dbReference type="Pfam" id="PF11799">
    <property type="entry name" value="IMS_C"/>
    <property type="match status" value="1"/>
</dbReference>
<comment type="catalytic activity">
    <reaction evidence="14 15">
        <text>DNA(n) + a 2'-deoxyribonucleoside 5'-triphosphate = DNA(n+1) + diphosphate</text>
        <dbReference type="Rhea" id="RHEA:22508"/>
        <dbReference type="Rhea" id="RHEA-COMP:17339"/>
        <dbReference type="Rhea" id="RHEA-COMP:17340"/>
        <dbReference type="ChEBI" id="CHEBI:33019"/>
        <dbReference type="ChEBI" id="CHEBI:61560"/>
        <dbReference type="ChEBI" id="CHEBI:173112"/>
        <dbReference type="EC" id="2.7.7.7"/>
    </reaction>
</comment>
<dbReference type="InterPro" id="IPR001126">
    <property type="entry name" value="UmuC"/>
</dbReference>
<keyword evidence="12 15" id="KW-0238">DNA-binding</keyword>
<dbReference type="Gene3D" id="3.30.70.270">
    <property type="match status" value="1"/>
</dbReference>
<dbReference type="InterPro" id="IPR050116">
    <property type="entry name" value="DNA_polymerase-Y"/>
</dbReference>
<sequence>MWLYNLNMERIISHIDMDAFFASIEERENPQFRGKPIVVGADPSPKQVWYGVGSKRKLITIATGRGVVSTANYEARKYGIHSALPISKAWQLCPEAVFLPVNGELYGRVSEKIMLILSKYSPTIEITSVDEAYLDLSFLLEKTNNLEKTYEEAESLAKDIKKEIFGKEKLKCTIGIGPNKLISKIASSKAKPDGLLMVKPDEVLGFLAFLDIEKIPGIGVKTAQNLRVRDINTVNDLRNESIEKLHELFGKVGKDFYEMARGIDDRPVTNEEMIKSVGRQYTFEKDTRDPEIIFRVFDELTENVYKELVQEKFLFKTITVVCRFHGFETHTKAKTLKEPSRDLKLLKSETKKLLLRFIMENPKLIRLIGVRVSVV</sequence>
<evidence type="ECO:0000256" key="13">
    <source>
        <dbReference type="ARBA" id="ARBA00023204"/>
    </source>
</evidence>
<feature type="active site" evidence="15">
    <location>
        <position position="131"/>
    </location>
</feature>
<organism evidence="18 19">
    <name type="scientific">Candidatus Nealsonbacteria bacterium CG_4_10_14_0_2_um_filter_38_17</name>
    <dbReference type="NCBI Taxonomy" id="1974680"/>
    <lineage>
        <taxon>Bacteria</taxon>
        <taxon>Candidatus Nealsoniibacteriota</taxon>
    </lineage>
</organism>
<evidence type="ECO:0000256" key="16">
    <source>
        <dbReference type="SAM" id="Coils"/>
    </source>
</evidence>
<evidence type="ECO:0000256" key="10">
    <source>
        <dbReference type="ARBA" id="ARBA00022842"/>
    </source>
</evidence>
<dbReference type="Proteomes" id="UP000230760">
    <property type="component" value="Unassembled WGS sequence"/>
</dbReference>
<feature type="domain" description="UmuC" evidence="17">
    <location>
        <begin position="12"/>
        <end position="219"/>
    </location>
</feature>
<evidence type="ECO:0000256" key="7">
    <source>
        <dbReference type="ARBA" id="ARBA00022705"/>
    </source>
</evidence>
<keyword evidence="6 15" id="KW-0548">Nucleotidyltransferase</keyword>
<evidence type="ECO:0000256" key="3">
    <source>
        <dbReference type="ARBA" id="ARBA00022457"/>
    </source>
</evidence>